<proteinExistence type="predicted"/>
<accession>A0A6J4UVE9</accession>
<evidence type="ECO:0000313" key="1">
    <source>
        <dbReference type="EMBL" id="CAA9560311.1"/>
    </source>
</evidence>
<protein>
    <submittedName>
        <fullName evidence="1">Uncharacterized protein</fullName>
    </submittedName>
</protein>
<gene>
    <name evidence="1" type="ORF">AVDCRST_MAG81-578</name>
</gene>
<name>A0A6J4UVE9_9CYAN</name>
<reference evidence="1" key="1">
    <citation type="submission" date="2020-02" db="EMBL/GenBank/DDBJ databases">
        <authorList>
            <person name="Meier V. D."/>
        </authorList>
    </citation>
    <scope>NUCLEOTIDE SEQUENCE</scope>
    <source>
        <strain evidence="1">AVDCRST_MAG81</strain>
    </source>
</reference>
<sequence length="40" mass="4114">MAGGISFDSLSLSGSNIILTASNETLVSLTEWIPLNSNGC</sequence>
<organism evidence="1">
    <name type="scientific">uncultured Synechococcales cyanobacterium</name>
    <dbReference type="NCBI Taxonomy" id="1936017"/>
    <lineage>
        <taxon>Bacteria</taxon>
        <taxon>Bacillati</taxon>
        <taxon>Cyanobacteriota</taxon>
        <taxon>Cyanophyceae</taxon>
        <taxon>Synechococcales</taxon>
        <taxon>environmental samples</taxon>
    </lineage>
</organism>
<dbReference type="AlphaFoldDB" id="A0A6J4UVE9"/>
<dbReference type="EMBL" id="CADCWO010000038">
    <property type="protein sequence ID" value="CAA9560311.1"/>
    <property type="molecule type" value="Genomic_DNA"/>
</dbReference>